<evidence type="ECO:0000313" key="2">
    <source>
        <dbReference type="EMBL" id="CEI63867.1"/>
    </source>
</evidence>
<protein>
    <submittedName>
        <fullName evidence="2">Uncharacterized protein</fullName>
    </submittedName>
</protein>
<accession>A0A2L2THJ2</accession>
<organism evidence="2 3">
    <name type="scientific">Fusarium venenatum</name>
    <dbReference type="NCBI Taxonomy" id="56646"/>
    <lineage>
        <taxon>Eukaryota</taxon>
        <taxon>Fungi</taxon>
        <taxon>Dikarya</taxon>
        <taxon>Ascomycota</taxon>
        <taxon>Pezizomycotina</taxon>
        <taxon>Sordariomycetes</taxon>
        <taxon>Hypocreomycetidae</taxon>
        <taxon>Hypocreales</taxon>
        <taxon>Nectriaceae</taxon>
        <taxon>Fusarium</taxon>
    </lineage>
</organism>
<evidence type="ECO:0000256" key="1">
    <source>
        <dbReference type="SAM" id="MobiDB-lite"/>
    </source>
</evidence>
<reference evidence="3" key="1">
    <citation type="submission" date="2014-10" db="EMBL/GenBank/DDBJ databases">
        <authorList>
            <person name="King R."/>
        </authorList>
    </citation>
    <scope>NUCLEOTIDE SEQUENCE [LARGE SCALE GENOMIC DNA]</scope>
    <source>
        <strain evidence="3">A3/5</strain>
    </source>
</reference>
<feature type="compositionally biased region" description="Acidic residues" evidence="1">
    <location>
        <begin position="7"/>
        <end position="50"/>
    </location>
</feature>
<sequence>MAHDGDLLPEDFEPGDASTDDEFGEEEGGGGEAEEVVEHEEDEDDGDDDGYVYPPYLPLIPTCGLCRFYFEPDNSKEPVPLRCIYDVPRVGEDFGDRAIHEECLEACRIGGSDAAAPEDLCKIAGGVPDFVEPPISMTIRRHRWIKRSIAQDLQLSVRGRLPLEICEAIAEYCTRQRAAQIIRDIRPKDAKSVKYLQRLLFDCEDPLWVHFVEIEGVRYVRSLSYSQLFPDDTLLLPAGYEATASFNVYFAEDYRGIRQILATQSDEAPSIDREAGLHWVICCRQQRTPFYVRWKNDGVKLRGFDVTKTKNNPPDWKRKRWATFPMRLDAFPQPPRTGIPEDLAYYDAVQANSPGVCGYYFYLPDGHLRGIVTLKLQDSPTAHIDEFDQHYQCGIYVPIDPDERVSALWMRRYTPEDGPDVWTLIFRTSKGRSHVLGREIGTAWGDDDRTESKKFTYIPIANLPKGQARMFYNSNWHLGLWLTFEKPSLLDSWLGIKSTTPPTREFTVSVPGPDPYNPERLDYGILTWAPLEGVKSLRVCRSWQPLWGRPSMGRARWGDDVVGLLLTYTDSTQRCVGQVRPDSLEDAVDVRSKIWLGSIESYMTPLKPYEWFPTNMHIDCVCVDKPGLRESCAYLEVPLTGRLEWHCRYGHSSVAHFDTGKAYDEINMALAHGIVNNLSN</sequence>
<dbReference type="EMBL" id="LN649229">
    <property type="protein sequence ID" value="CEI63867.1"/>
    <property type="molecule type" value="Genomic_DNA"/>
</dbReference>
<keyword evidence="3" id="KW-1185">Reference proteome</keyword>
<dbReference type="Proteomes" id="UP000245910">
    <property type="component" value="Chromosome I"/>
</dbReference>
<evidence type="ECO:0000313" key="3">
    <source>
        <dbReference type="Proteomes" id="UP000245910"/>
    </source>
</evidence>
<dbReference type="AlphaFoldDB" id="A0A2L2THJ2"/>
<feature type="region of interest" description="Disordered" evidence="1">
    <location>
        <begin position="1"/>
        <end position="51"/>
    </location>
</feature>
<proteinExistence type="predicted"/>
<dbReference type="STRING" id="56646.A0A2L2THJ2"/>
<name>A0A2L2THJ2_9HYPO</name>